<organism evidence="10 11">
    <name type="scientific">Elaeis guineensis var. tenera</name>
    <name type="common">Oil palm</name>
    <dbReference type="NCBI Taxonomy" id="51953"/>
    <lineage>
        <taxon>Eukaryota</taxon>
        <taxon>Viridiplantae</taxon>
        <taxon>Streptophyta</taxon>
        <taxon>Embryophyta</taxon>
        <taxon>Tracheophyta</taxon>
        <taxon>Spermatophyta</taxon>
        <taxon>Magnoliopsida</taxon>
        <taxon>Liliopsida</taxon>
        <taxon>Arecaceae</taxon>
        <taxon>Arecoideae</taxon>
        <taxon>Cocoseae</taxon>
        <taxon>Elaeidinae</taxon>
        <taxon>Elaeis</taxon>
    </lineage>
</organism>
<evidence type="ECO:0000313" key="10">
    <source>
        <dbReference type="Proteomes" id="UP000504607"/>
    </source>
</evidence>
<evidence type="ECO:0000256" key="7">
    <source>
        <dbReference type="ARBA" id="ARBA00066695"/>
    </source>
</evidence>
<dbReference type="GO" id="GO:0009686">
    <property type="term" value="P:gibberellin biosynthetic process"/>
    <property type="evidence" value="ECO:0007669"/>
    <property type="project" value="UniProtKB-ARBA"/>
</dbReference>
<dbReference type="InterPro" id="IPR027443">
    <property type="entry name" value="IPNS-like_sf"/>
</dbReference>
<dbReference type="InterPro" id="IPR026992">
    <property type="entry name" value="DIOX_N"/>
</dbReference>
<dbReference type="OrthoDB" id="288590at2759"/>
<dbReference type="InterPro" id="IPR050231">
    <property type="entry name" value="Iron_ascorbate_oxido_reductase"/>
</dbReference>
<reference evidence="11" key="1">
    <citation type="submission" date="2025-08" db="UniProtKB">
        <authorList>
            <consortium name="RefSeq"/>
        </authorList>
    </citation>
    <scope>IDENTIFICATION</scope>
</reference>
<dbReference type="GO" id="GO:0016707">
    <property type="term" value="F:gibberellin 3-beta-dioxygenase activity"/>
    <property type="evidence" value="ECO:0007669"/>
    <property type="project" value="UniProtKB-EC"/>
</dbReference>
<evidence type="ECO:0000256" key="6">
    <source>
        <dbReference type="ARBA" id="ARBA00052181"/>
    </source>
</evidence>
<dbReference type="SUPFAM" id="SSF51197">
    <property type="entry name" value="Clavaminate synthase-like"/>
    <property type="match status" value="1"/>
</dbReference>
<keyword evidence="5 8" id="KW-0408">Iron</keyword>
<dbReference type="KEGG" id="egu:105059757"/>
<evidence type="ECO:0000256" key="2">
    <source>
        <dbReference type="ARBA" id="ARBA00022723"/>
    </source>
</evidence>
<evidence type="ECO:0000256" key="3">
    <source>
        <dbReference type="ARBA" id="ARBA00022964"/>
    </source>
</evidence>
<name>A0A6I9SE36_ELAGV</name>
<keyword evidence="10" id="KW-1185">Reference proteome</keyword>
<dbReference type="FunCoup" id="A0A6I9SE36">
    <property type="interactions" value="29"/>
</dbReference>
<dbReference type="EC" id="1.14.11.15" evidence="7"/>
<dbReference type="InParanoid" id="A0A6I9SE36"/>
<dbReference type="InterPro" id="IPR005123">
    <property type="entry name" value="Oxoglu/Fe-dep_dioxygenase_dom"/>
</dbReference>
<dbReference type="GeneID" id="105059757"/>
<comment type="cofactor">
    <cofactor evidence="1">
        <name>L-ascorbate</name>
        <dbReference type="ChEBI" id="CHEBI:38290"/>
    </cofactor>
</comment>
<dbReference type="Pfam" id="PF14226">
    <property type="entry name" value="DIOX_N"/>
    <property type="match status" value="1"/>
</dbReference>
<evidence type="ECO:0000256" key="8">
    <source>
        <dbReference type="RuleBase" id="RU003682"/>
    </source>
</evidence>
<dbReference type="InterPro" id="IPR044861">
    <property type="entry name" value="IPNS-like_FE2OG_OXY"/>
</dbReference>
<comment type="similarity">
    <text evidence="8">Belongs to the iron/ascorbate-dependent oxidoreductase family.</text>
</comment>
<keyword evidence="3" id="KW-0223">Dioxygenase</keyword>
<sequence length="357" mass="39096">MSSLSDPAAGPHQPHHFDLQSASEVPDSYAWPTLHGQPSASEPMPVIDLADRDAAGSIGRACMSWGAFQVTGHRIAPRLLDAIEAETRRLFLLPIQQKLKAASSPDDRSGYGPIPLSAFCDKLMWSEGFTISGSPVDHARKLWPHDHDKFCDAIEEYKKEMKALSGWLIGLILLSLGLKFEDVAWAAPVGNLPPDLTGTLRLNSYPPCPEPDKAMGMLAHTDSSLLTILYQSGTTGLQVLRDEDQSSPARWVTVPLLPESLIVLVGDLLHILSNGQLKTALHRVVVDRIQHRVSVAYFFGPPGNVKVSPIEKLVGPGRAPAYRGVTWAEYLGIRMKLFDKALASLKEQEESKEVCDE</sequence>
<evidence type="ECO:0000313" key="11">
    <source>
        <dbReference type="RefSeq" id="XP_010941486.1"/>
    </source>
</evidence>
<keyword evidence="2 8" id="KW-0479">Metal-binding</keyword>
<protein>
    <recommendedName>
        <fullName evidence="7">gibberellin 3beta-dioxygenase</fullName>
        <ecNumber evidence="7">1.14.11.15</ecNumber>
    </recommendedName>
</protein>
<dbReference type="PROSITE" id="PS51471">
    <property type="entry name" value="FE2OG_OXY"/>
    <property type="match status" value="1"/>
</dbReference>
<dbReference type="AlphaFoldDB" id="A0A6I9SE36"/>
<accession>A0A6I9SE36</accession>
<dbReference type="GO" id="GO:0046872">
    <property type="term" value="F:metal ion binding"/>
    <property type="evidence" value="ECO:0007669"/>
    <property type="project" value="UniProtKB-KW"/>
</dbReference>
<evidence type="ECO:0000256" key="5">
    <source>
        <dbReference type="ARBA" id="ARBA00023004"/>
    </source>
</evidence>
<feature type="domain" description="Fe2OG dioxygenase" evidence="9">
    <location>
        <begin position="195"/>
        <end position="301"/>
    </location>
</feature>
<proteinExistence type="inferred from homology"/>
<comment type="catalytic activity">
    <reaction evidence="6">
        <text>gibberellin A20 + 2-oxoglutarate + O2 = gibberellin A1 + succinate + CO2</text>
        <dbReference type="Rhea" id="RHEA:10104"/>
        <dbReference type="ChEBI" id="CHEBI:15379"/>
        <dbReference type="ChEBI" id="CHEBI:16526"/>
        <dbReference type="ChEBI" id="CHEBI:16810"/>
        <dbReference type="ChEBI" id="CHEBI:30031"/>
        <dbReference type="ChEBI" id="CHEBI:58524"/>
        <dbReference type="ChEBI" id="CHEBI:58526"/>
        <dbReference type="EC" id="1.14.11.15"/>
    </reaction>
</comment>
<dbReference type="RefSeq" id="XP_010941486.1">
    <property type="nucleotide sequence ID" value="XM_010943184.1"/>
</dbReference>
<dbReference type="Proteomes" id="UP000504607">
    <property type="component" value="Unplaced"/>
</dbReference>
<evidence type="ECO:0000259" key="9">
    <source>
        <dbReference type="PROSITE" id="PS51471"/>
    </source>
</evidence>
<keyword evidence="4 8" id="KW-0560">Oxidoreductase</keyword>
<evidence type="ECO:0000256" key="1">
    <source>
        <dbReference type="ARBA" id="ARBA00001961"/>
    </source>
</evidence>
<dbReference type="Gene3D" id="2.60.120.330">
    <property type="entry name" value="B-lactam Antibiotic, Isopenicillin N Synthase, Chain"/>
    <property type="match status" value="1"/>
</dbReference>
<dbReference type="PANTHER" id="PTHR47990">
    <property type="entry name" value="2-OXOGLUTARATE (2OG) AND FE(II)-DEPENDENT OXYGENASE SUPERFAMILY PROTEIN-RELATED"/>
    <property type="match status" value="1"/>
</dbReference>
<dbReference type="FunFam" id="2.60.120.330:FF:000013">
    <property type="entry name" value="Gibberellin 3-beta-dioxygenase 1"/>
    <property type="match status" value="1"/>
</dbReference>
<evidence type="ECO:0000256" key="4">
    <source>
        <dbReference type="ARBA" id="ARBA00023002"/>
    </source>
</evidence>
<dbReference type="Pfam" id="PF03171">
    <property type="entry name" value="2OG-FeII_Oxy"/>
    <property type="match status" value="1"/>
</dbReference>
<gene>
    <name evidence="11" type="primary">LOC105059757</name>
</gene>